<proteinExistence type="predicted"/>
<dbReference type="EMBL" id="BJXA01000043">
    <property type="protein sequence ID" value="GEM40928.1"/>
    <property type="molecule type" value="Genomic_DNA"/>
</dbReference>
<dbReference type="Proteomes" id="UP000321424">
    <property type="component" value="Unassembled WGS sequence"/>
</dbReference>
<sequence length="88" mass="9223">MLETVCRTARQRSGADGGGRTVESAEPEQLRGHGASTVGWATAKQRLGNGRADGARPIRYGGRSGAAEDPRTPRRPGGEVTECSGLPY</sequence>
<name>A0A511MLB1_9NOCA</name>
<feature type="region of interest" description="Disordered" evidence="1">
    <location>
        <begin position="1"/>
        <end position="88"/>
    </location>
</feature>
<evidence type="ECO:0000256" key="1">
    <source>
        <dbReference type="SAM" id="MobiDB-lite"/>
    </source>
</evidence>
<evidence type="ECO:0000313" key="2">
    <source>
        <dbReference type="EMBL" id="GEM40928.1"/>
    </source>
</evidence>
<accession>A0A511MLB1</accession>
<organism evidence="2 3">
    <name type="scientific">Nocardia ninae NBRC 108245</name>
    <dbReference type="NCBI Taxonomy" id="1210091"/>
    <lineage>
        <taxon>Bacteria</taxon>
        <taxon>Bacillati</taxon>
        <taxon>Actinomycetota</taxon>
        <taxon>Actinomycetes</taxon>
        <taxon>Mycobacteriales</taxon>
        <taxon>Nocardiaceae</taxon>
        <taxon>Nocardia</taxon>
    </lineage>
</organism>
<comment type="caution">
    <text evidence="2">The sequence shown here is derived from an EMBL/GenBank/DDBJ whole genome shotgun (WGS) entry which is preliminary data.</text>
</comment>
<dbReference type="AlphaFoldDB" id="A0A511MLB1"/>
<keyword evidence="3" id="KW-1185">Reference proteome</keyword>
<reference evidence="2 3" key="1">
    <citation type="submission" date="2019-07" db="EMBL/GenBank/DDBJ databases">
        <title>Whole genome shotgun sequence of Nocardia ninae NBRC 108245.</title>
        <authorList>
            <person name="Hosoyama A."/>
            <person name="Uohara A."/>
            <person name="Ohji S."/>
            <person name="Ichikawa N."/>
        </authorList>
    </citation>
    <scope>NUCLEOTIDE SEQUENCE [LARGE SCALE GENOMIC DNA]</scope>
    <source>
        <strain evidence="2 3">NBRC 108245</strain>
    </source>
</reference>
<gene>
    <name evidence="2" type="ORF">NN4_54470</name>
</gene>
<evidence type="ECO:0000313" key="3">
    <source>
        <dbReference type="Proteomes" id="UP000321424"/>
    </source>
</evidence>
<protein>
    <submittedName>
        <fullName evidence="2">Uncharacterized protein</fullName>
    </submittedName>
</protein>